<feature type="compositionally biased region" description="Basic residues" evidence="1">
    <location>
        <begin position="198"/>
        <end position="208"/>
    </location>
</feature>
<dbReference type="RefSeq" id="XP_009229560.1">
    <property type="nucleotide sequence ID" value="XM_009231296.1"/>
</dbReference>
<reference evidence="3" key="5">
    <citation type="submission" date="2018-04" db="UniProtKB">
        <authorList>
            <consortium name="EnsemblFungi"/>
        </authorList>
    </citation>
    <scope>IDENTIFICATION</scope>
    <source>
        <strain evidence="3">R3-111a-1</strain>
    </source>
</reference>
<proteinExistence type="predicted"/>
<name>J3PIR1_GAET3</name>
<reference evidence="2" key="2">
    <citation type="submission" date="2010-07" db="EMBL/GenBank/DDBJ databases">
        <authorList>
            <consortium name="The Broad Institute Genome Sequencing Platform"/>
            <consortium name="Broad Institute Genome Sequencing Center for Infectious Disease"/>
            <person name="Ma L.-J."/>
            <person name="Dead R."/>
            <person name="Young S."/>
            <person name="Zeng Q."/>
            <person name="Koehrsen M."/>
            <person name="Alvarado L."/>
            <person name="Berlin A."/>
            <person name="Chapman S.B."/>
            <person name="Chen Z."/>
            <person name="Freedman E."/>
            <person name="Gellesch M."/>
            <person name="Goldberg J."/>
            <person name="Griggs A."/>
            <person name="Gujja S."/>
            <person name="Heilman E.R."/>
            <person name="Heiman D."/>
            <person name="Hepburn T."/>
            <person name="Howarth C."/>
            <person name="Jen D."/>
            <person name="Larson L."/>
            <person name="Mehta T."/>
            <person name="Neiman D."/>
            <person name="Pearson M."/>
            <person name="Roberts A."/>
            <person name="Saif S."/>
            <person name="Shea T."/>
            <person name="Shenoy N."/>
            <person name="Sisk P."/>
            <person name="Stolte C."/>
            <person name="Sykes S."/>
            <person name="Walk T."/>
            <person name="White J."/>
            <person name="Yandava C."/>
            <person name="Haas B."/>
            <person name="Nusbaum C."/>
            <person name="Birren B."/>
        </authorList>
    </citation>
    <scope>NUCLEOTIDE SEQUENCE</scope>
    <source>
        <strain evidence="2">R3-111a-1</strain>
    </source>
</reference>
<feature type="compositionally biased region" description="Basic residues" evidence="1">
    <location>
        <begin position="216"/>
        <end position="226"/>
    </location>
</feature>
<feature type="compositionally biased region" description="Low complexity" evidence="1">
    <location>
        <begin position="158"/>
        <end position="173"/>
    </location>
</feature>
<evidence type="ECO:0000313" key="4">
    <source>
        <dbReference type="Proteomes" id="UP000006039"/>
    </source>
</evidence>
<sequence length="389" mass="41602">MAMPIAFGNLEICTSDKSLRGLEDVISNRPDLAAIIGTTRLVVKMPPSPITSLCVTNAYRGTFVDPPPPPIGSPGLIYIRRLRLVASGAVHVSHKSIRNLVGILQNLEHLAIRRCCGRSRVLLPNEKTRGDGPVNPIKHLIRKSFKVRRSARGSLLRPSPSTKPSWTSSPATTRSEPSGVARPQNAVRPPLPAAKKLPNTRRRRRFRGTRALLPRPHPRPDHHRRRTDSVATTTKRQPVPFLRRISNKQNNGSADVTIAVFIDSGRIPPRAAPPPVAASASYPLQKPLPDSQPLSRVNSPAFGPGGAAPFSLDAALKGRVSSCASRSAATATLTPSSSSSLGGLYGAKMGSSYVFHINENAPEQGITNLIQRSTCILGSAGGGTKVVPV</sequence>
<reference evidence="3" key="4">
    <citation type="journal article" date="2015" name="G3 (Bethesda)">
        <title>Genome sequences of three phytopathogenic species of the Magnaporthaceae family of fungi.</title>
        <authorList>
            <person name="Okagaki L.H."/>
            <person name="Nunes C.C."/>
            <person name="Sailsbery J."/>
            <person name="Clay B."/>
            <person name="Brown D."/>
            <person name="John T."/>
            <person name="Oh Y."/>
            <person name="Young N."/>
            <person name="Fitzgerald M."/>
            <person name="Haas B.J."/>
            <person name="Zeng Q."/>
            <person name="Young S."/>
            <person name="Adiconis X."/>
            <person name="Fan L."/>
            <person name="Levin J.Z."/>
            <person name="Mitchell T.K."/>
            <person name="Okubara P.A."/>
            <person name="Farman M.L."/>
            <person name="Kohn L.M."/>
            <person name="Birren B."/>
            <person name="Ma L.-J."/>
            <person name="Dean R.A."/>
        </authorList>
    </citation>
    <scope>NUCLEOTIDE SEQUENCE</scope>
    <source>
        <strain evidence="3">R3-111a-1</strain>
    </source>
</reference>
<dbReference type="AlphaFoldDB" id="J3PIR1"/>
<keyword evidence="4" id="KW-1185">Reference proteome</keyword>
<dbReference type="STRING" id="644352.J3PIR1"/>
<dbReference type="VEuPathDB" id="FungiDB:GGTG_13390"/>
<accession>J3PIR1</accession>
<gene>
    <name evidence="3" type="primary">20353848</name>
    <name evidence="2" type="ORF">GGTG_13390</name>
</gene>
<evidence type="ECO:0000313" key="2">
    <source>
        <dbReference type="EMBL" id="EJT68993.1"/>
    </source>
</evidence>
<dbReference type="GeneID" id="20353848"/>
<dbReference type="Proteomes" id="UP000006039">
    <property type="component" value="Unassembled WGS sequence"/>
</dbReference>
<protein>
    <submittedName>
        <fullName evidence="2 3">Uncharacterized protein</fullName>
    </submittedName>
</protein>
<reference evidence="4" key="1">
    <citation type="submission" date="2010-07" db="EMBL/GenBank/DDBJ databases">
        <title>The genome sequence of Gaeumannomyces graminis var. tritici strain R3-111a-1.</title>
        <authorList>
            <consortium name="The Broad Institute Genome Sequencing Platform"/>
            <person name="Ma L.-J."/>
            <person name="Dead R."/>
            <person name="Young S."/>
            <person name="Zeng Q."/>
            <person name="Koehrsen M."/>
            <person name="Alvarado L."/>
            <person name="Berlin A."/>
            <person name="Chapman S.B."/>
            <person name="Chen Z."/>
            <person name="Freedman E."/>
            <person name="Gellesch M."/>
            <person name="Goldberg J."/>
            <person name="Griggs A."/>
            <person name="Gujja S."/>
            <person name="Heilman E.R."/>
            <person name="Heiman D."/>
            <person name="Hepburn T."/>
            <person name="Howarth C."/>
            <person name="Jen D."/>
            <person name="Larson L."/>
            <person name="Mehta T."/>
            <person name="Neiman D."/>
            <person name="Pearson M."/>
            <person name="Roberts A."/>
            <person name="Saif S."/>
            <person name="Shea T."/>
            <person name="Shenoy N."/>
            <person name="Sisk P."/>
            <person name="Stolte C."/>
            <person name="Sykes S."/>
            <person name="Walk T."/>
            <person name="White J."/>
            <person name="Yandava C."/>
            <person name="Haas B."/>
            <person name="Nusbaum C."/>
            <person name="Birren B."/>
        </authorList>
    </citation>
    <scope>NUCLEOTIDE SEQUENCE [LARGE SCALE GENOMIC DNA]</scope>
    <source>
        <strain evidence="4">R3-111a-1</strain>
    </source>
</reference>
<dbReference type="OrthoDB" id="6508832at2759"/>
<evidence type="ECO:0000313" key="3">
    <source>
        <dbReference type="EnsemblFungi" id="EJT68993"/>
    </source>
</evidence>
<dbReference type="HOGENOM" id="CLU_709892_0_0_1"/>
<feature type="region of interest" description="Disordered" evidence="1">
    <location>
        <begin position="148"/>
        <end position="235"/>
    </location>
</feature>
<reference evidence="2" key="3">
    <citation type="submission" date="2010-09" db="EMBL/GenBank/DDBJ databases">
        <title>Annotation of Gaeumannomyces graminis var. tritici R3-111a-1.</title>
        <authorList>
            <consortium name="The Broad Institute Genome Sequencing Platform"/>
            <person name="Ma L.-J."/>
            <person name="Dead R."/>
            <person name="Young S.K."/>
            <person name="Zeng Q."/>
            <person name="Gargeya S."/>
            <person name="Fitzgerald M."/>
            <person name="Haas B."/>
            <person name="Abouelleil A."/>
            <person name="Alvarado L."/>
            <person name="Arachchi H.M."/>
            <person name="Berlin A."/>
            <person name="Brown A."/>
            <person name="Chapman S.B."/>
            <person name="Chen Z."/>
            <person name="Dunbar C."/>
            <person name="Freedman E."/>
            <person name="Gearin G."/>
            <person name="Gellesch M."/>
            <person name="Goldberg J."/>
            <person name="Griggs A."/>
            <person name="Gujja S."/>
            <person name="Heiman D."/>
            <person name="Howarth C."/>
            <person name="Larson L."/>
            <person name="Lui A."/>
            <person name="MacDonald P.J.P."/>
            <person name="Mehta T."/>
            <person name="Montmayeur A."/>
            <person name="Murphy C."/>
            <person name="Neiman D."/>
            <person name="Pearson M."/>
            <person name="Priest M."/>
            <person name="Roberts A."/>
            <person name="Saif S."/>
            <person name="Shea T."/>
            <person name="Shenoy N."/>
            <person name="Sisk P."/>
            <person name="Stolte C."/>
            <person name="Sykes S."/>
            <person name="Yandava C."/>
            <person name="Wortman J."/>
            <person name="Nusbaum C."/>
            <person name="Birren B."/>
        </authorList>
    </citation>
    <scope>NUCLEOTIDE SEQUENCE</scope>
    <source>
        <strain evidence="2">R3-111a-1</strain>
    </source>
</reference>
<organism evidence="2">
    <name type="scientific">Gaeumannomyces tritici (strain R3-111a-1)</name>
    <name type="common">Wheat and barley take-all root rot fungus</name>
    <name type="synonym">Gaeumannomyces graminis var. tritici</name>
    <dbReference type="NCBI Taxonomy" id="644352"/>
    <lineage>
        <taxon>Eukaryota</taxon>
        <taxon>Fungi</taxon>
        <taxon>Dikarya</taxon>
        <taxon>Ascomycota</taxon>
        <taxon>Pezizomycotina</taxon>
        <taxon>Sordariomycetes</taxon>
        <taxon>Sordariomycetidae</taxon>
        <taxon>Magnaporthales</taxon>
        <taxon>Magnaporthaceae</taxon>
        <taxon>Gaeumannomyces</taxon>
    </lineage>
</organism>
<dbReference type="EMBL" id="GL385407">
    <property type="protein sequence ID" value="EJT68993.1"/>
    <property type="molecule type" value="Genomic_DNA"/>
</dbReference>
<dbReference type="EnsemblFungi" id="EJT68993">
    <property type="protein sequence ID" value="EJT68993"/>
    <property type="gene ID" value="GGTG_13390"/>
</dbReference>
<evidence type="ECO:0000256" key="1">
    <source>
        <dbReference type="SAM" id="MobiDB-lite"/>
    </source>
</evidence>